<feature type="transmembrane region" description="Helical" evidence="2">
    <location>
        <begin position="312"/>
        <end position="334"/>
    </location>
</feature>
<evidence type="ECO:0000256" key="2">
    <source>
        <dbReference type="SAM" id="Phobius"/>
    </source>
</evidence>
<dbReference type="EMBL" id="JAULSV010000003">
    <property type="protein sequence ID" value="KAK0648169.1"/>
    <property type="molecule type" value="Genomic_DNA"/>
</dbReference>
<feature type="region of interest" description="Disordered" evidence="1">
    <location>
        <begin position="683"/>
        <end position="705"/>
    </location>
</feature>
<dbReference type="Proteomes" id="UP001174936">
    <property type="component" value="Unassembled WGS sequence"/>
</dbReference>
<keyword evidence="5" id="KW-1185">Reference proteome</keyword>
<proteinExistence type="predicted"/>
<feature type="domain" description="DUF6536" evidence="3">
    <location>
        <begin position="14"/>
        <end position="169"/>
    </location>
</feature>
<gene>
    <name evidence="4" type="ORF">B0T16DRAFT_455664</name>
</gene>
<keyword evidence="2" id="KW-0472">Membrane</keyword>
<feature type="transmembrane region" description="Helical" evidence="2">
    <location>
        <begin position="518"/>
        <end position="537"/>
    </location>
</feature>
<sequence length="705" mass="77007">MLRALRTNPSLQGWRFGIWLNVICTISVLAINLGVTIWALSSSDANDGEIRRVLFQGNCAQVKKINTAGHAVINALSTLLLGASNYSMQCLAAPNRKDIDGAHKKQRWLNIGTHSMRNFKFSPVKFLRRCLWFLLLFSSMPLHLFYNSALFSALNAIEYNVVTTTDDFLGPNRRILSPPSTEDTLYAMALSGSLEKLENRECITAYGQDFQGARSNLIVILANETRSSRTTSATYQFGSGGGVEQSFDRWLCKDIQQNDKALNGKQKSGFCSAYLAELRANPSEWTVTGSPVKYCLSQPAGDICKLYFSPPIASVVIGMNFIKAVAIGLVLYTLKDAPLLTLGDAVGSFLEFPDETTESMGVVSRKDFRLHNGYATWISGPKPYDGSRQRRIHATGRARMWGFVAFYVGMILLMMVFFSLGIIRFEGGPSWDKIWGYGIGSVNAQTVITGAPDLPLIAVILLSNVPQLALSAVYFWYNNILTSIAMAMEWDQFGFIRKGLRVSTPQRGSQRGSYMLQLPYRLAVPLMITSGVLHWLASQSLFLADIDYVQSDPPVPKSSSGSTNKYGANGVESHFSTCGYSPLAILLLVLLAVVMVIILIIISMTRFLTGMPVAGNCSAAISAACHGLAKPGSGASEKPVMWGEVVVHEVDGTLKRRCAFTSEEVSKPVEGRIYPEDVGLGRSRSASLESGLGEEGDRLVSGSDG</sequence>
<dbReference type="AlphaFoldDB" id="A0AA40CT59"/>
<protein>
    <recommendedName>
        <fullName evidence="3">DUF6536 domain-containing protein</fullName>
    </recommendedName>
</protein>
<reference evidence="4" key="1">
    <citation type="submission" date="2023-06" db="EMBL/GenBank/DDBJ databases">
        <title>Genome-scale phylogeny and comparative genomics of the fungal order Sordariales.</title>
        <authorList>
            <consortium name="Lawrence Berkeley National Laboratory"/>
            <person name="Hensen N."/>
            <person name="Bonometti L."/>
            <person name="Westerberg I."/>
            <person name="Brannstrom I.O."/>
            <person name="Guillou S."/>
            <person name="Cros-Aarteil S."/>
            <person name="Calhoun S."/>
            <person name="Haridas S."/>
            <person name="Kuo A."/>
            <person name="Mondo S."/>
            <person name="Pangilinan J."/>
            <person name="Riley R."/>
            <person name="Labutti K."/>
            <person name="Andreopoulos B."/>
            <person name="Lipzen A."/>
            <person name="Chen C."/>
            <person name="Yanf M."/>
            <person name="Daum C."/>
            <person name="Ng V."/>
            <person name="Clum A."/>
            <person name="Steindorff A."/>
            <person name="Ohm R."/>
            <person name="Martin F."/>
            <person name="Silar P."/>
            <person name="Natvig D."/>
            <person name="Lalanne C."/>
            <person name="Gautier V."/>
            <person name="Ament-Velasquez S.L."/>
            <person name="Kruys A."/>
            <person name="Hutchinson M.I."/>
            <person name="Powell A.J."/>
            <person name="Barry K."/>
            <person name="Miller A.N."/>
            <person name="Grigoriev I.V."/>
            <person name="Debuchy R."/>
            <person name="Gladieux P."/>
            <person name="Thoren M.H."/>
            <person name="Johannesson H."/>
        </authorList>
    </citation>
    <scope>NUCLEOTIDE SEQUENCE</scope>
    <source>
        <strain evidence="4">SMH2532-1</strain>
    </source>
</reference>
<dbReference type="PANTHER" id="PTHR35395:SF1">
    <property type="entry name" value="DUF6536 DOMAIN-CONTAINING PROTEIN"/>
    <property type="match status" value="1"/>
</dbReference>
<feature type="transmembrane region" description="Helical" evidence="2">
    <location>
        <begin position="16"/>
        <end position="41"/>
    </location>
</feature>
<evidence type="ECO:0000259" key="3">
    <source>
        <dbReference type="Pfam" id="PF20163"/>
    </source>
</evidence>
<dbReference type="PANTHER" id="PTHR35395">
    <property type="entry name" value="DUF6536 DOMAIN-CONTAINING PROTEIN"/>
    <property type="match status" value="1"/>
</dbReference>
<keyword evidence="2" id="KW-1133">Transmembrane helix</keyword>
<comment type="caution">
    <text evidence="4">The sequence shown here is derived from an EMBL/GenBank/DDBJ whole genome shotgun (WGS) entry which is preliminary data.</text>
</comment>
<feature type="transmembrane region" description="Helical" evidence="2">
    <location>
        <begin position="456"/>
        <end position="477"/>
    </location>
</feature>
<evidence type="ECO:0000313" key="4">
    <source>
        <dbReference type="EMBL" id="KAK0648169.1"/>
    </source>
</evidence>
<feature type="transmembrane region" description="Helical" evidence="2">
    <location>
        <begin position="583"/>
        <end position="602"/>
    </location>
</feature>
<feature type="transmembrane region" description="Helical" evidence="2">
    <location>
        <begin position="400"/>
        <end position="423"/>
    </location>
</feature>
<accession>A0AA40CT59</accession>
<dbReference type="InterPro" id="IPR046623">
    <property type="entry name" value="DUF6536"/>
</dbReference>
<evidence type="ECO:0000256" key="1">
    <source>
        <dbReference type="SAM" id="MobiDB-lite"/>
    </source>
</evidence>
<dbReference type="Pfam" id="PF20163">
    <property type="entry name" value="DUF6536"/>
    <property type="match status" value="1"/>
</dbReference>
<organism evidence="4 5">
    <name type="scientific">Cercophora newfieldiana</name>
    <dbReference type="NCBI Taxonomy" id="92897"/>
    <lineage>
        <taxon>Eukaryota</taxon>
        <taxon>Fungi</taxon>
        <taxon>Dikarya</taxon>
        <taxon>Ascomycota</taxon>
        <taxon>Pezizomycotina</taxon>
        <taxon>Sordariomycetes</taxon>
        <taxon>Sordariomycetidae</taxon>
        <taxon>Sordariales</taxon>
        <taxon>Lasiosphaeriaceae</taxon>
        <taxon>Cercophora</taxon>
    </lineage>
</organism>
<evidence type="ECO:0000313" key="5">
    <source>
        <dbReference type="Proteomes" id="UP001174936"/>
    </source>
</evidence>
<keyword evidence="2" id="KW-0812">Transmembrane</keyword>
<name>A0AA40CT59_9PEZI</name>